<dbReference type="RefSeq" id="WP_123118877.1">
    <property type="nucleotide sequence ID" value="NZ_RJJR01000001.1"/>
</dbReference>
<comment type="caution">
    <text evidence="3">The sequence shown here is derived from an EMBL/GenBank/DDBJ whole genome shotgun (WGS) entry which is preliminary data.</text>
</comment>
<feature type="compositionally biased region" description="Polar residues" evidence="1">
    <location>
        <begin position="117"/>
        <end position="128"/>
    </location>
</feature>
<feature type="compositionally biased region" description="Basic and acidic residues" evidence="1">
    <location>
        <begin position="101"/>
        <end position="115"/>
    </location>
</feature>
<feature type="region of interest" description="Disordered" evidence="1">
    <location>
        <begin position="59"/>
        <end position="152"/>
    </location>
</feature>
<name>A0A3M9NQD9_9BACT</name>
<evidence type="ECO:0000313" key="4">
    <source>
        <dbReference type="Proteomes" id="UP000267223"/>
    </source>
</evidence>
<feature type="chain" id="PRO_5018050998" evidence="2">
    <location>
        <begin position="22"/>
        <end position="152"/>
    </location>
</feature>
<dbReference type="Proteomes" id="UP000267223">
    <property type="component" value="Unassembled WGS sequence"/>
</dbReference>
<proteinExistence type="predicted"/>
<feature type="compositionally biased region" description="Polar residues" evidence="1">
    <location>
        <begin position="76"/>
        <end position="89"/>
    </location>
</feature>
<protein>
    <submittedName>
        <fullName evidence="3">Uncharacterized protein</fullName>
    </submittedName>
</protein>
<evidence type="ECO:0000256" key="2">
    <source>
        <dbReference type="SAM" id="SignalP"/>
    </source>
</evidence>
<organism evidence="3 4">
    <name type="scientific">Hanamia caeni</name>
    <dbReference type="NCBI Taxonomy" id="2294116"/>
    <lineage>
        <taxon>Bacteria</taxon>
        <taxon>Pseudomonadati</taxon>
        <taxon>Bacteroidota</taxon>
        <taxon>Chitinophagia</taxon>
        <taxon>Chitinophagales</taxon>
        <taxon>Chitinophagaceae</taxon>
        <taxon>Hanamia</taxon>
    </lineage>
</organism>
<feature type="signal peptide" evidence="2">
    <location>
        <begin position="1"/>
        <end position="21"/>
    </location>
</feature>
<evidence type="ECO:0000313" key="3">
    <source>
        <dbReference type="EMBL" id="RNI39986.1"/>
    </source>
</evidence>
<gene>
    <name evidence="3" type="ORF">EFY79_01410</name>
</gene>
<keyword evidence="4" id="KW-1185">Reference proteome</keyword>
<dbReference type="AlphaFoldDB" id="A0A3M9NQD9"/>
<sequence>MKKIYILTALLVTIVALPAFSQKYKTADSVAFNKEYTKVSSNIADLTTRLTKAQNDLAAYSSKSDKASSDAQSTAMATANKASHATNGSVRDARRAKKEARRSVKDAKDSRKADNALDNQNKKISQLTRDLAKNQNRLKELDRMRAGFGDQK</sequence>
<accession>A0A3M9NQD9</accession>
<keyword evidence="2" id="KW-0732">Signal</keyword>
<reference evidence="3 4" key="1">
    <citation type="submission" date="2018-11" db="EMBL/GenBank/DDBJ databases">
        <title>Draft genome sequence of Ferruginibacter sp. BO-59.</title>
        <authorList>
            <person name="Im W.T."/>
        </authorList>
    </citation>
    <scope>NUCLEOTIDE SEQUENCE [LARGE SCALE GENOMIC DNA]</scope>
    <source>
        <strain evidence="3 4">BO-59</strain>
    </source>
</reference>
<evidence type="ECO:0000256" key="1">
    <source>
        <dbReference type="SAM" id="MobiDB-lite"/>
    </source>
</evidence>
<dbReference type="EMBL" id="RJJR01000001">
    <property type="protein sequence ID" value="RNI39986.1"/>
    <property type="molecule type" value="Genomic_DNA"/>
</dbReference>
<feature type="compositionally biased region" description="Basic and acidic residues" evidence="1">
    <location>
        <begin position="137"/>
        <end position="152"/>
    </location>
</feature>